<dbReference type="InterPro" id="IPR013560">
    <property type="entry name" value="DUF1722"/>
</dbReference>
<evidence type="ECO:0000259" key="1">
    <source>
        <dbReference type="Pfam" id="PF08349"/>
    </source>
</evidence>
<evidence type="ECO:0000313" key="2">
    <source>
        <dbReference type="EMBL" id="CBK39987.1"/>
    </source>
</evidence>
<accession>D8P9S8</accession>
<evidence type="ECO:0000313" key="3">
    <source>
        <dbReference type="Proteomes" id="UP000001660"/>
    </source>
</evidence>
<feature type="domain" description="DUF1722" evidence="1">
    <location>
        <begin position="192"/>
        <end position="308"/>
    </location>
</feature>
<sequence>MMTSPLRLGISRCLLGEEVRFDGGHKRDVFLTEVLGRYVEWVPVCPEVEAGLGTPREAMRLIGNPQQPRLVAIKSGRDHTLALETMTGKRLGDLEQLDLSGFVFKKDSPSCGVERVRTYNEHGMPGRKGVGLFARAFLDRFPLIPVEEEGRLCDPILRENFIERVFCYRRWQDLMQSGVTRQALVRFHTIHKYLLLAHSAPHYRQLGRLVAQVNEYRPKDLAIRYGELFMQALAAKATVRKHVNVLQHILGHFKERLDAEEKAELLSVIGDYHQGLTPLIVPLTLIKHYVQIFDVEYIRDQVYLNPHPKELMLRNHV</sequence>
<dbReference type="eggNOG" id="COG1683">
    <property type="taxonomic scope" value="Bacteria"/>
</dbReference>
<dbReference type="Pfam" id="PF04463">
    <property type="entry name" value="2-thiour_desulf"/>
    <property type="match status" value="1"/>
</dbReference>
<dbReference type="STRING" id="330214.NIDE0204"/>
<dbReference type="PANTHER" id="PTHR30087:SF0">
    <property type="entry name" value="INNER MEMBRANE PROTEIN"/>
    <property type="match status" value="1"/>
</dbReference>
<keyword evidence="3" id="KW-1185">Reference proteome</keyword>
<dbReference type="OrthoDB" id="9797779at2"/>
<organism evidence="2 3">
    <name type="scientific">Nitrospira defluvii</name>
    <dbReference type="NCBI Taxonomy" id="330214"/>
    <lineage>
        <taxon>Bacteria</taxon>
        <taxon>Pseudomonadati</taxon>
        <taxon>Nitrospirota</taxon>
        <taxon>Nitrospiria</taxon>
        <taxon>Nitrospirales</taxon>
        <taxon>Nitrospiraceae</taxon>
        <taxon>Nitrospira</taxon>
    </lineage>
</organism>
<dbReference type="PANTHER" id="PTHR30087">
    <property type="entry name" value="INNER MEMBRANE PROTEIN"/>
    <property type="match status" value="1"/>
</dbReference>
<dbReference type="KEGG" id="nde:NIDE0204"/>
<dbReference type="eggNOG" id="COG3272">
    <property type="taxonomic scope" value="Bacteria"/>
</dbReference>
<dbReference type="Pfam" id="PF08349">
    <property type="entry name" value="DUF1722"/>
    <property type="match status" value="1"/>
</dbReference>
<dbReference type="HOGENOM" id="CLU_076318_0_0_0"/>
<dbReference type="AlphaFoldDB" id="D8P9S8"/>
<protein>
    <recommendedName>
        <fullName evidence="1">DUF1722 domain-containing protein</fullName>
    </recommendedName>
</protein>
<dbReference type="EMBL" id="FP929003">
    <property type="protein sequence ID" value="CBK39987.1"/>
    <property type="molecule type" value="Genomic_DNA"/>
</dbReference>
<dbReference type="PIRSF" id="PIRSF037004">
    <property type="entry name" value="UCP037004"/>
    <property type="match status" value="1"/>
</dbReference>
<name>D8P9S8_9BACT</name>
<dbReference type="Proteomes" id="UP000001660">
    <property type="component" value="Chromosome"/>
</dbReference>
<dbReference type="InterPro" id="IPR017087">
    <property type="entry name" value="UCP037004"/>
</dbReference>
<reference evidence="2 3" key="1">
    <citation type="journal article" date="2010" name="Proc. Natl. Acad. Sci. U.S.A.">
        <title>A Nitrospira metagenome illuminates the physiology and evolution of globally important nitrite-oxidizing bacteria.</title>
        <authorList>
            <person name="Lucker S."/>
            <person name="Wagner M."/>
            <person name="Maixner F."/>
            <person name="Pelletier E."/>
            <person name="Koch H."/>
            <person name="Vacherie B."/>
            <person name="Rattei T."/>
            <person name="Sinninghe Damste J."/>
            <person name="Spieck E."/>
            <person name="Le Paslier D."/>
            <person name="Daims H."/>
        </authorList>
    </citation>
    <scope>NUCLEOTIDE SEQUENCE [LARGE SCALE GENOMIC DNA]</scope>
</reference>
<dbReference type="InterPro" id="IPR007553">
    <property type="entry name" value="2-thiour_desulf"/>
</dbReference>
<gene>
    <name evidence="2" type="ORF">NIDE0204</name>
</gene>
<proteinExistence type="predicted"/>